<keyword evidence="4" id="KW-0539">Nucleus</keyword>
<accession>A0A1R0H5U1</accession>
<dbReference type="AlphaFoldDB" id="A0A1R0H5U1"/>
<evidence type="ECO:0000256" key="3">
    <source>
        <dbReference type="ARBA" id="ARBA00022833"/>
    </source>
</evidence>
<organism evidence="7 8">
    <name type="scientific">Smittium mucronatum</name>
    <dbReference type="NCBI Taxonomy" id="133383"/>
    <lineage>
        <taxon>Eukaryota</taxon>
        <taxon>Fungi</taxon>
        <taxon>Fungi incertae sedis</taxon>
        <taxon>Zoopagomycota</taxon>
        <taxon>Kickxellomycotina</taxon>
        <taxon>Harpellomycetes</taxon>
        <taxon>Harpellales</taxon>
        <taxon>Legeriomycetaceae</taxon>
        <taxon>Smittium</taxon>
    </lineage>
</organism>
<dbReference type="GO" id="GO:0000398">
    <property type="term" value="P:mRNA splicing, via spliceosome"/>
    <property type="evidence" value="ECO:0007669"/>
    <property type="project" value="InterPro"/>
</dbReference>
<keyword evidence="1" id="KW-0479">Metal-binding</keyword>
<dbReference type="Gene3D" id="3.30.160.60">
    <property type="entry name" value="Classic Zinc Finger"/>
    <property type="match status" value="1"/>
</dbReference>
<feature type="compositionally biased region" description="Basic and acidic residues" evidence="5">
    <location>
        <begin position="1"/>
        <end position="28"/>
    </location>
</feature>
<dbReference type="GO" id="GO:0046540">
    <property type="term" value="C:U4/U6 x U5 tri-snRNP complex"/>
    <property type="evidence" value="ECO:0007669"/>
    <property type="project" value="TreeGrafter"/>
</dbReference>
<dbReference type="GO" id="GO:0003676">
    <property type="term" value="F:nucleic acid binding"/>
    <property type="evidence" value="ECO:0007669"/>
    <property type="project" value="InterPro"/>
</dbReference>
<feature type="compositionally biased region" description="Basic and acidic residues" evidence="5">
    <location>
        <begin position="172"/>
        <end position="199"/>
    </location>
</feature>
<proteinExistence type="predicted"/>
<evidence type="ECO:0000256" key="2">
    <source>
        <dbReference type="ARBA" id="ARBA00022771"/>
    </source>
</evidence>
<sequence>MSEKKGYYSKEESHRKTWDKEEYEQRARERAKRLAAPEDDSSGDDEGGKTKNKKKKREDPVPKEPKPILDNLKAREGRVNLSGMLGKLQVVQVSGIASKQPGYYCKVCDVTIKDSISYLDHINGKKHVANLNMSLKTSRDTVDDVKAKLAQLKKKISDKETKKDYDFQDSIRQTKDLQEQRKAKKKESSKLKKTQKTETDALQSDAQIADLMG</sequence>
<dbReference type="GO" id="GO:0005681">
    <property type="term" value="C:spliceosomal complex"/>
    <property type="evidence" value="ECO:0007669"/>
    <property type="project" value="InterPro"/>
</dbReference>
<dbReference type="InterPro" id="IPR040107">
    <property type="entry name" value="Snu23"/>
</dbReference>
<keyword evidence="3" id="KW-0862">Zinc</keyword>
<dbReference type="OrthoDB" id="30343at2759"/>
<feature type="domain" description="U1-type" evidence="6">
    <location>
        <begin position="100"/>
        <end position="134"/>
    </location>
</feature>
<dbReference type="InterPro" id="IPR003604">
    <property type="entry name" value="Matrin/U1-like-C_Znf_C2H2"/>
</dbReference>
<evidence type="ECO:0000256" key="4">
    <source>
        <dbReference type="ARBA" id="ARBA00023242"/>
    </source>
</evidence>
<dbReference type="SUPFAM" id="SSF57667">
    <property type="entry name" value="beta-beta-alpha zinc fingers"/>
    <property type="match status" value="1"/>
</dbReference>
<evidence type="ECO:0000256" key="1">
    <source>
        <dbReference type="ARBA" id="ARBA00022723"/>
    </source>
</evidence>
<comment type="caution">
    <text evidence="7">The sequence shown here is derived from an EMBL/GenBank/DDBJ whole genome shotgun (WGS) entry which is preliminary data.</text>
</comment>
<evidence type="ECO:0000259" key="6">
    <source>
        <dbReference type="SMART" id="SM00451"/>
    </source>
</evidence>
<dbReference type="InterPro" id="IPR036236">
    <property type="entry name" value="Znf_C2H2_sf"/>
</dbReference>
<gene>
    <name evidence="7" type="ORF">AYI68_g1293</name>
</gene>
<dbReference type="STRING" id="133383.A0A1R0H5U1"/>
<dbReference type="PANTHER" id="PTHR45986">
    <property type="entry name" value="ZINC FINGER MATRIN-TYPE PROTEIN 2"/>
    <property type="match status" value="1"/>
</dbReference>
<protein>
    <submittedName>
        <fullName evidence="7">Zinc finger matrin-type protein 2</fullName>
    </submittedName>
</protein>
<dbReference type="Proteomes" id="UP000187455">
    <property type="component" value="Unassembled WGS sequence"/>
</dbReference>
<dbReference type="GO" id="GO:0008270">
    <property type="term" value="F:zinc ion binding"/>
    <property type="evidence" value="ECO:0007669"/>
    <property type="project" value="UniProtKB-KW"/>
</dbReference>
<keyword evidence="8" id="KW-1185">Reference proteome</keyword>
<dbReference type="EMBL" id="LSSL01000460">
    <property type="protein sequence ID" value="OLY84545.1"/>
    <property type="molecule type" value="Genomic_DNA"/>
</dbReference>
<evidence type="ECO:0000313" key="7">
    <source>
        <dbReference type="EMBL" id="OLY84545.1"/>
    </source>
</evidence>
<dbReference type="SMART" id="SM00451">
    <property type="entry name" value="ZnF_U1"/>
    <property type="match status" value="1"/>
</dbReference>
<dbReference type="FunFam" id="3.30.160.60:FF:002461">
    <property type="entry name" value="Zinc finger matrin-type protein 2"/>
    <property type="match status" value="1"/>
</dbReference>
<dbReference type="Pfam" id="PF12874">
    <property type="entry name" value="zf-met"/>
    <property type="match status" value="1"/>
</dbReference>
<reference evidence="7 8" key="1">
    <citation type="journal article" date="2016" name="Mol. Biol. Evol.">
        <title>Genome-Wide Survey of Gut Fungi (Harpellales) Reveals the First Horizontally Transferred Ubiquitin Gene from a Mosquito Host.</title>
        <authorList>
            <person name="Wang Y."/>
            <person name="White M.M."/>
            <person name="Kvist S."/>
            <person name="Moncalvo J.M."/>
        </authorList>
    </citation>
    <scope>NUCLEOTIDE SEQUENCE [LARGE SCALE GENOMIC DNA]</scope>
    <source>
        <strain evidence="7 8">ALG-7-W6</strain>
    </source>
</reference>
<dbReference type="InterPro" id="IPR013087">
    <property type="entry name" value="Znf_C2H2_type"/>
</dbReference>
<evidence type="ECO:0000313" key="8">
    <source>
        <dbReference type="Proteomes" id="UP000187455"/>
    </source>
</evidence>
<dbReference type="PANTHER" id="PTHR45986:SF1">
    <property type="entry name" value="ZINC FINGER MATRIN-TYPE PROTEIN 2"/>
    <property type="match status" value="1"/>
</dbReference>
<feature type="region of interest" description="Disordered" evidence="5">
    <location>
        <begin position="159"/>
        <end position="213"/>
    </location>
</feature>
<evidence type="ECO:0000256" key="5">
    <source>
        <dbReference type="SAM" id="MobiDB-lite"/>
    </source>
</evidence>
<feature type="region of interest" description="Disordered" evidence="5">
    <location>
        <begin position="1"/>
        <end position="75"/>
    </location>
</feature>
<feature type="compositionally biased region" description="Basic and acidic residues" evidence="5">
    <location>
        <begin position="57"/>
        <end position="75"/>
    </location>
</feature>
<keyword evidence="2" id="KW-0863">Zinc-finger</keyword>
<name>A0A1R0H5U1_9FUNG</name>